<dbReference type="GO" id="GO:0009055">
    <property type="term" value="F:electron transfer activity"/>
    <property type="evidence" value="ECO:0007669"/>
    <property type="project" value="InterPro"/>
</dbReference>
<dbReference type="AlphaFoldDB" id="A0A418PVN3"/>
<dbReference type="GO" id="GO:0003955">
    <property type="term" value="F:NAD(P)H dehydrogenase (quinone) activity"/>
    <property type="evidence" value="ECO:0007669"/>
    <property type="project" value="TreeGrafter"/>
</dbReference>
<dbReference type="InterPro" id="IPR029039">
    <property type="entry name" value="Flavoprotein-like_sf"/>
</dbReference>
<dbReference type="PROSITE" id="PS50902">
    <property type="entry name" value="FLAVODOXIN_LIKE"/>
    <property type="match status" value="1"/>
</dbReference>
<dbReference type="OrthoDB" id="9790745at2"/>
<evidence type="ECO:0000313" key="3">
    <source>
        <dbReference type="EMBL" id="RIW17556.1"/>
    </source>
</evidence>
<comment type="cofactor">
    <cofactor evidence="1">
        <name>FMN</name>
        <dbReference type="ChEBI" id="CHEBI:58210"/>
    </cofactor>
</comment>
<dbReference type="EMBL" id="QXML01000002">
    <property type="protein sequence ID" value="RIW17556.1"/>
    <property type="molecule type" value="Genomic_DNA"/>
</dbReference>
<feature type="domain" description="Flavodoxin-like" evidence="2">
    <location>
        <begin position="6"/>
        <end position="179"/>
    </location>
</feature>
<accession>A0A418PVN3</accession>
<dbReference type="Proteomes" id="UP000283522">
    <property type="component" value="Unassembled WGS sequence"/>
</dbReference>
<evidence type="ECO:0000256" key="1">
    <source>
        <dbReference type="ARBA" id="ARBA00001917"/>
    </source>
</evidence>
<dbReference type="InterPro" id="IPR005025">
    <property type="entry name" value="FMN_Rdtase-like_dom"/>
</dbReference>
<proteinExistence type="predicted"/>
<dbReference type="PANTHER" id="PTHR30546:SF23">
    <property type="entry name" value="FLAVOPROTEIN-LIKE PROTEIN YCP4-RELATED"/>
    <property type="match status" value="1"/>
</dbReference>
<dbReference type="PANTHER" id="PTHR30546">
    <property type="entry name" value="FLAVODOXIN-RELATED PROTEIN WRBA-RELATED"/>
    <property type="match status" value="1"/>
</dbReference>
<evidence type="ECO:0000313" key="4">
    <source>
        <dbReference type="Proteomes" id="UP000283522"/>
    </source>
</evidence>
<comment type="caution">
    <text evidence="3">The sequence shown here is derived from an EMBL/GenBank/DDBJ whole genome shotgun (WGS) entry which is preliminary data.</text>
</comment>
<dbReference type="Pfam" id="PF03358">
    <property type="entry name" value="FMN_red"/>
    <property type="match status" value="1"/>
</dbReference>
<dbReference type="PROSITE" id="PS00201">
    <property type="entry name" value="FLAVODOXIN"/>
    <property type="match status" value="1"/>
</dbReference>
<dbReference type="SUPFAM" id="SSF52218">
    <property type="entry name" value="Flavoproteins"/>
    <property type="match status" value="1"/>
</dbReference>
<dbReference type="GO" id="GO:0016020">
    <property type="term" value="C:membrane"/>
    <property type="evidence" value="ECO:0007669"/>
    <property type="project" value="TreeGrafter"/>
</dbReference>
<gene>
    <name evidence="3" type="ORF">D0X99_06640</name>
</gene>
<name>A0A418PVN3_9BACT</name>
<dbReference type="InterPro" id="IPR001226">
    <property type="entry name" value="Flavodoxin_CS"/>
</dbReference>
<organism evidence="3 4">
    <name type="scientific">Algoriphagus lacus</name>
    <dbReference type="NCBI Taxonomy" id="2056311"/>
    <lineage>
        <taxon>Bacteria</taxon>
        <taxon>Pseudomonadati</taxon>
        <taxon>Bacteroidota</taxon>
        <taxon>Cytophagia</taxon>
        <taxon>Cytophagales</taxon>
        <taxon>Cyclobacteriaceae</taxon>
        <taxon>Algoriphagus</taxon>
    </lineage>
</organism>
<evidence type="ECO:0000259" key="2">
    <source>
        <dbReference type="PROSITE" id="PS50902"/>
    </source>
</evidence>
<dbReference type="Gene3D" id="3.40.50.360">
    <property type="match status" value="1"/>
</dbReference>
<dbReference type="GO" id="GO:0010181">
    <property type="term" value="F:FMN binding"/>
    <property type="evidence" value="ECO:0007669"/>
    <property type="project" value="InterPro"/>
</dbReference>
<reference evidence="3 4" key="1">
    <citation type="submission" date="2018-09" db="EMBL/GenBank/DDBJ databases">
        <authorList>
            <person name="Wang X."/>
            <person name="Du Z."/>
        </authorList>
    </citation>
    <scope>NUCLEOTIDE SEQUENCE [LARGE SCALE GENOMIC DNA]</scope>
    <source>
        <strain evidence="3 4">N3</strain>
    </source>
</reference>
<protein>
    <submittedName>
        <fullName evidence="3">Flavodoxin family protein</fullName>
    </submittedName>
</protein>
<sequence length="203" mass="22615">MITMKLLIIYHSGFGHTQVVAEHIRLGASRVLPDVHLLTTKEAMEQPQLLLEADTLVFGSPTYFGNVSAEFKQFMESTGSAWSRQLWKNKLAAGFTNSSSVNGDKLATLISLSLFAAQHSMLWISLGMMPQYDEKGRQLPEHNGMASYLGLMTLSDNSHLEFHPPADLLSAELFGMRIAEITLQVKSKEAVQPVNTLEHQHNY</sequence>
<dbReference type="InterPro" id="IPR008254">
    <property type="entry name" value="Flavodoxin/NO_synth"/>
</dbReference>
<keyword evidence="4" id="KW-1185">Reference proteome</keyword>